<evidence type="ECO:0000256" key="1">
    <source>
        <dbReference type="SAM" id="MobiDB-lite"/>
    </source>
</evidence>
<dbReference type="PANTHER" id="PTHR10663:SF388">
    <property type="entry name" value="GOLGI-SPECIFIC BREFELDIN A-RESISTANCE GUANINE NUCLEOTIDE EXCHANGE FACTOR 1"/>
    <property type="match status" value="1"/>
</dbReference>
<protein>
    <recommendedName>
        <fullName evidence="2">GBF1-like tetratricopeptide repeats domain-containing protein</fullName>
    </recommendedName>
</protein>
<keyword evidence="4" id="KW-1185">Reference proteome</keyword>
<gene>
    <name evidence="3" type="ORF">LNINA_LOCUS9601</name>
</gene>
<name>A0AAV1JPN2_9NEOP</name>
<dbReference type="AlphaFoldDB" id="A0AAV1JPN2"/>
<sequence length="672" mass="73693">MITSSRSDGSEDEVERRPTSASSESELSHSPQTQGWILVKNEAGKTTETIEVELDQVTLRAHRSSALARCAEALALVIRDVAHVTPHNCRAAVRAVRLLARATLHSGKSNKIRAGHKSGRGRTESSDEDDTLDSYHMVSIQLLDLMHTLHSRTAQIFKWWRDEADQGQGAEEYDLWEVAWKPLLQGIAEFCTDRRKQVSNSAIAYLQRALLAPALASLGGAGWEACFSHVLLPLLNQPPPRHETAARANTLMCKVFLQHLQALSGRATFASLWTKIVRVQQSLLQSSAEPLREGALESLKNMLLVMHSVKIFSNGDGYNDLWYLTWDIIGEFLPNLKQELFPDVDDNTKPTHNLPSHMQPAIPHSLPTLIPVGSNSMPNNPYNANVPQNSSHPTANAPAFAIPQPLPTPNIISHQIQSSPVHIQRQTPNILVGSVASSPINLPLTPPTGPTLIAPIPVPGTVQQVAPQMNQVPQTNQQVHQTNDEHHTETVQNVGCRVVSPTLGPPVSGMVSFRNPLYEQSSLTSSVLLQPLNEMISTPIGISIQSQPSQPTSQLISPPLNQSTDLIASSRSQEDSEPTHTQVQQTEIFAEYLTNPYHDVTISTKEATLYEPENESVLSQKSFSANVTPLRSNKAQFGSTDNVRESGIFNFASYFSSGMGSEFDTLMSTQEG</sequence>
<evidence type="ECO:0000313" key="4">
    <source>
        <dbReference type="Proteomes" id="UP001497472"/>
    </source>
</evidence>
<feature type="compositionally biased region" description="Basic residues" evidence="1">
    <location>
        <begin position="109"/>
        <end position="120"/>
    </location>
</feature>
<feature type="region of interest" description="Disordered" evidence="1">
    <location>
        <begin position="109"/>
        <end position="130"/>
    </location>
</feature>
<reference evidence="3 4" key="1">
    <citation type="submission" date="2023-11" db="EMBL/GenBank/DDBJ databases">
        <authorList>
            <person name="Okamura Y."/>
        </authorList>
    </citation>
    <scope>NUCLEOTIDE SEQUENCE [LARGE SCALE GENOMIC DNA]</scope>
</reference>
<evidence type="ECO:0000259" key="2">
    <source>
        <dbReference type="Pfam" id="PF23325"/>
    </source>
</evidence>
<proteinExistence type="predicted"/>
<feature type="region of interest" description="Disordered" evidence="1">
    <location>
        <begin position="1"/>
        <end position="36"/>
    </location>
</feature>
<dbReference type="EMBL" id="CAVLEF010000081">
    <property type="protein sequence ID" value="CAK1550372.1"/>
    <property type="molecule type" value="Genomic_DNA"/>
</dbReference>
<evidence type="ECO:0000313" key="3">
    <source>
        <dbReference type="EMBL" id="CAK1550372.1"/>
    </source>
</evidence>
<accession>A0AAV1JPN2</accession>
<dbReference type="Proteomes" id="UP001497472">
    <property type="component" value="Unassembled WGS sequence"/>
</dbReference>
<feature type="domain" description="GBF1-like tetratricopeptide repeats" evidence="2">
    <location>
        <begin position="176"/>
        <end position="340"/>
    </location>
</feature>
<dbReference type="Pfam" id="PF23325">
    <property type="entry name" value="TPR_28"/>
    <property type="match status" value="1"/>
</dbReference>
<dbReference type="InterPro" id="IPR056604">
    <property type="entry name" value="GBF1-like_TPR"/>
</dbReference>
<comment type="caution">
    <text evidence="3">The sequence shown here is derived from an EMBL/GenBank/DDBJ whole genome shotgun (WGS) entry which is preliminary data.</text>
</comment>
<feature type="compositionally biased region" description="Low complexity" evidence="1">
    <location>
        <begin position="20"/>
        <end position="30"/>
    </location>
</feature>
<organism evidence="3 4">
    <name type="scientific">Leptosia nina</name>
    <dbReference type="NCBI Taxonomy" id="320188"/>
    <lineage>
        <taxon>Eukaryota</taxon>
        <taxon>Metazoa</taxon>
        <taxon>Ecdysozoa</taxon>
        <taxon>Arthropoda</taxon>
        <taxon>Hexapoda</taxon>
        <taxon>Insecta</taxon>
        <taxon>Pterygota</taxon>
        <taxon>Neoptera</taxon>
        <taxon>Endopterygota</taxon>
        <taxon>Lepidoptera</taxon>
        <taxon>Glossata</taxon>
        <taxon>Ditrysia</taxon>
        <taxon>Papilionoidea</taxon>
        <taxon>Pieridae</taxon>
        <taxon>Pierinae</taxon>
        <taxon>Leptosia</taxon>
    </lineage>
</organism>
<dbReference type="PANTHER" id="PTHR10663">
    <property type="entry name" value="GUANYL-NUCLEOTIDE EXCHANGE FACTOR"/>
    <property type="match status" value="1"/>
</dbReference>